<dbReference type="PIRSF" id="PIRSF033622">
    <property type="entry name" value="UCP033622_transglutaminase"/>
    <property type="match status" value="1"/>
</dbReference>
<protein>
    <submittedName>
        <fullName evidence="3">Transglutaminase domain protein</fullName>
    </submittedName>
</protein>
<feature type="transmembrane region" description="Helical" evidence="1">
    <location>
        <begin position="6"/>
        <end position="22"/>
    </location>
</feature>
<evidence type="ECO:0000313" key="3">
    <source>
        <dbReference type="EMBL" id="ABG84427.1"/>
    </source>
</evidence>
<dbReference type="HOGENOM" id="CLU_058783_0_0_9"/>
<dbReference type="STRING" id="195103.CPF_2177"/>
<dbReference type="SUPFAM" id="SSF54001">
    <property type="entry name" value="Cysteine proteinases"/>
    <property type="match status" value="1"/>
</dbReference>
<keyword evidence="1" id="KW-1133">Transmembrane helix</keyword>
<dbReference type="Gene3D" id="3.10.620.30">
    <property type="match status" value="1"/>
</dbReference>
<accession>A0A0H2YTM2</accession>
<evidence type="ECO:0000256" key="1">
    <source>
        <dbReference type="SAM" id="Phobius"/>
    </source>
</evidence>
<dbReference type="RefSeq" id="WP_011590998.1">
    <property type="nucleotide sequence ID" value="NC_008261.1"/>
</dbReference>
<dbReference type="InterPro" id="IPR002931">
    <property type="entry name" value="Transglutaminase-like"/>
</dbReference>
<dbReference type="InterPro" id="IPR017017">
    <property type="entry name" value="UCP033622_transglutaminase"/>
</dbReference>
<dbReference type="PANTHER" id="PTHR33490:SF3">
    <property type="entry name" value="CONSERVED INTEGRAL MEMBRANE PROTEIN"/>
    <property type="match status" value="1"/>
</dbReference>
<dbReference type="SMART" id="SM00460">
    <property type="entry name" value="TGc"/>
    <property type="match status" value="1"/>
</dbReference>
<keyword evidence="4" id="KW-1185">Reference proteome</keyword>
<dbReference type="Proteomes" id="UP000001823">
    <property type="component" value="Chromosome"/>
</dbReference>
<feature type="transmembrane region" description="Helical" evidence="1">
    <location>
        <begin position="135"/>
        <end position="159"/>
    </location>
</feature>
<dbReference type="KEGG" id="cpf:CPF_2177"/>
<evidence type="ECO:0000259" key="2">
    <source>
        <dbReference type="SMART" id="SM00460"/>
    </source>
</evidence>
<dbReference type="PaxDb" id="195103-CPF_2177"/>
<dbReference type="eggNOG" id="COG1305">
    <property type="taxonomic scope" value="Bacteria"/>
</dbReference>
<feature type="transmembrane region" description="Helical" evidence="1">
    <location>
        <begin position="38"/>
        <end position="55"/>
    </location>
</feature>
<dbReference type="AlphaFoldDB" id="A0A0H2YTM2"/>
<keyword evidence="1" id="KW-0812">Transmembrane</keyword>
<dbReference type="Pfam" id="PF01841">
    <property type="entry name" value="Transglut_core"/>
    <property type="match status" value="1"/>
</dbReference>
<dbReference type="EMBL" id="CP000246">
    <property type="protein sequence ID" value="ABG84427.1"/>
    <property type="molecule type" value="Genomic_DNA"/>
</dbReference>
<dbReference type="PANTHER" id="PTHR33490">
    <property type="entry name" value="BLR5614 PROTEIN-RELATED"/>
    <property type="match status" value="1"/>
</dbReference>
<reference evidence="3 4" key="1">
    <citation type="journal article" date="2006" name="Genome Res.">
        <title>Skewed genomic variability in strains of the toxigenic bacterial pathogen, Clostridium perfringens.</title>
        <authorList>
            <person name="Myers G.S."/>
            <person name="Rasko D.A."/>
            <person name="Cheung J.K."/>
            <person name="Ravel J."/>
            <person name="Seshadri R."/>
            <person name="Deboy R.T."/>
            <person name="Ren Q."/>
            <person name="Varga J."/>
            <person name="Awad M.M."/>
            <person name="Brinkac L.M."/>
            <person name="Daugherty S.C."/>
            <person name="Haft D.H."/>
            <person name="Dodson R.J."/>
            <person name="Madupu R."/>
            <person name="Nelson W.C."/>
            <person name="Rosovitz M.J."/>
            <person name="Sullivan S.A."/>
            <person name="Khouri H."/>
            <person name="Dimitrov G.I."/>
            <person name="Watkins K.L."/>
            <person name="Mulligan S."/>
            <person name="Benton J."/>
            <person name="Radune D."/>
            <person name="Fisher D.J."/>
            <person name="Atkins H.S."/>
            <person name="Hiscox T."/>
            <person name="Jost B.H."/>
            <person name="Billington S.J."/>
            <person name="Songer J.G."/>
            <person name="McClane B.A."/>
            <person name="Titball R.W."/>
            <person name="Rood J.I."/>
            <person name="Melville S.B."/>
            <person name="Paulsen I.T."/>
        </authorList>
    </citation>
    <scope>NUCLEOTIDE SEQUENCE [LARGE SCALE GENOMIC DNA]</scope>
    <source>
        <strain evidence="4">ATCC 13124 / DSM 756 / JCM 1290 / NCIMB 6125 / NCTC 8237 / S 107 / Type A</strain>
    </source>
</reference>
<dbReference type="InterPro" id="IPR038765">
    <property type="entry name" value="Papain-like_cys_pep_sf"/>
</dbReference>
<gene>
    <name evidence="3" type="ordered locus">CPF_2177</name>
</gene>
<sequence length="391" mass="44491">MNFNLVDIIIVCSFILPLVVAYKRKFNIIRIKNSIEELGGYISFFLALYLSFIAIKKIDIIERMFSIVVVEFNNIISNFNISPQVIIIFIVLALTLVIYFIVKVILKIFSFIIINPILRWLKKAESRRGKGFGKVAALIINIPKSLFYMAVIALVIVILGSNGFLGEKMEGMTLASKAYEVINSNKYYAALNKEYEAFHDEYKDVISKNIDSAVESNKETNSEKVVESNRNVINLYNGVTLEQGIKSNEAINKKAKELTKNAKSSREKAKRIYTWISENINYDDNKAENISEKTSEYKSGAIEAFETRKGICFDYSCLYVAMAREAGLKVRIVTGEGFNGKEWGPHSWNEVYLPEKNQWITVDPTFGKAGNYFDSKKNSESHRDGKIVGEW</sequence>
<proteinExistence type="predicted"/>
<organism evidence="3 4">
    <name type="scientific">Clostridium perfringens (strain ATCC 13124 / DSM 756 / JCM 1290 / NCIMB 6125 / NCTC 8237 / Type A)</name>
    <dbReference type="NCBI Taxonomy" id="195103"/>
    <lineage>
        <taxon>Bacteria</taxon>
        <taxon>Bacillati</taxon>
        <taxon>Bacillota</taxon>
        <taxon>Clostridia</taxon>
        <taxon>Eubacteriales</taxon>
        <taxon>Clostridiaceae</taxon>
        <taxon>Clostridium</taxon>
    </lineage>
</organism>
<name>A0A0H2YTM2_CLOP1</name>
<feature type="domain" description="Transglutaminase-like" evidence="2">
    <location>
        <begin position="304"/>
        <end position="366"/>
    </location>
</feature>
<feature type="transmembrane region" description="Helical" evidence="1">
    <location>
        <begin position="86"/>
        <end position="114"/>
    </location>
</feature>
<keyword evidence="1" id="KW-0472">Membrane</keyword>
<evidence type="ECO:0000313" key="4">
    <source>
        <dbReference type="Proteomes" id="UP000001823"/>
    </source>
</evidence>